<dbReference type="InterPro" id="IPR004914">
    <property type="entry name" value="Antirestrict"/>
</dbReference>
<dbReference type="RefSeq" id="WP_279996630.1">
    <property type="nucleotide sequence ID" value="NZ_JAOCDZ010000018.1"/>
</dbReference>
<proteinExistence type="inferred from homology"/>
<dbReference type="Pfam" id="PF03230">
    <property type="entry name" value="Antirestrict"/>
    <property type="match status" value="1"/>
</dbReference>
<evidence type="ECO:0000313" key="3">
    <source>
        <dbReference type="Proteomes" id="UP001161094"/>
    </source>
</evidence>
<reference evidence="2" key="1">
    <citation type="submission" date="2022-09" db="EMBL/GenBank/DDBJ databases">
        <title>Intensive care unit water sources are persistently colonized with multi-drug resistant bacteria and are the site of extensive horizontal gene transfer of antibiotic resistance genes.</title>
        <authorList>
            <person name="Diorio-Toth L."/>
        </authorList>
    </citation>
    <scope>NUCLEOTIDE SEQUENCE</scope>
    <source>
        <strain evidence="2">GD03843</strain>
    </source>
</reference>
<comment type="caution">
    <text evidence="2">The sequence shown here is derived from an EMBL/GenBank/DDBJ whole genome shotgun (WGS) entry which is preliminary data.</text>
</comment>
<gene>
    <name evidence="2" type="ORF">N5D93_22760</name>
</gene>
<sequence>MNAAVEEGTDVIQATKVSGERRLSILPKYFGPGLRYLMIGEAQVYNHMETLCSEYRGGYWEFFELSNGGFFMVPSMQKERVRVVQAMNGYSGEVSVEAAGIIACLFGFYALACQSQQENHLDLYMALRDFACGHAEAREILKAID</sequence>
<accession>A0AA42LS98</accession>
<comment type="similarity">
    <text evidence="1">Belongs to the antirestriction protein family.</text>
</comment>
<dbReference type="AlphaFoldDB" id="A0AA42LS98"/>
<evidence type="ECO:0000256" key="1">
    <source>
        <dbReference type="ARBA" id="ARBA00008618"/>
    </source>
</evidence>
<name>A0AA42LS98_9BURK</name>
<organism evidence="2 3">
    <name type="scientific">Achromobacter spanius</name>
    <dbReference type="NCBI Taxonomy" id="217203"/>
    <lineage>
        <taxon>Bacteria</taxon>
        <taxon>Pseudomonadati</taxon>
        <taxon>Pseudomonadota</taxon>
        <taxon>Betaproteobacteria</taxon>
        <taxon>Burkholderiales</taxon>
        <taxon>Alcaligenaceae</taxon>
        <taxon>Achromobacter</taxon>
    </lineage>
</organism>
<protein>
    <submittedName>
        <fullName evidence="2">Antirestriction protein</fullName>
    </submittedName>
</protein>
<dbReference type="Proteomes" id="UP001161094">
    <property type="component" value="Unassembled WGS sequence"/>
</dbReference>
<evidence type="ECO:0000313" key="2">
    <source>
        <dbReference type="EMBL" id="MDH0738657.1"/>
    </source>
</evidence>
<dbReference type="InterPro" id="IPR042297">
    <property type="entry name" value="Antirestriction_sf"/>
</dbReference>
<dbReference type="Gene3D" id="3.30.70.3580">
    <property type="entry name" value="Antirestriction protein"/>
    <property type="match status" value="1"/>
</dbReference>
<dbReference type="EMBL" id="JAOCDZ010000018">
    <property type="protein sequence ID" value="MDH0738657.1"/>
    <property type="molecule type" value="Genomic_DNA"/>
</dbReference>